<evidence type="ECO:0000313" key="3">
    <source>
        <dbReference type="Proteomes" id="UP000054516"/>
    </source>
</evidence>
<name>A0A1S8A9C2_ROSNE</name>
<dbReference type="Proteomes" id="UP000054516">
    <property type="component" value="Unassembled WGS sequence"/>
</dbReference>
<evidence type="ECO:0000256" key="1">
    <source>
        <dbReference type="SAM" id="MobiDB-lite"/>
    </source>
</evidence>
<keyword evidence="3" id="KW-1185">Reference proteome</keyword>
<dbReference type="EMBL" id="DF977491">
    <property type="protein sequence ID" value="GAW26726.1"/>
    <property type="molecule type" value="Genomic_DNA"/>
</dbReference>
<organism evidence="2">
    <name type="scientific">Rosellinia necatrix</name>
    <name type="common">White root-rot fungus</name>
    <dbReference type="NCBI Taxonomy" id="77044"/>
    <lineage>
        <taxon>Eukaryota</taxon>
        <taxon>Fungi</taxon>
        <taxon>Dikarya</taxon>
        <taxon>Ascomycota</taxon>
        <taxon>Pezizomycotina</taxon>
        <taxon>Sordariomycetes</taxon>
        <taxon>Xylariomycetidae</taxon>
        <taxon>Xylariales</taxon>
        <taxon>Xylariaceae</taxon>
        <taxon>Rosellinia</taxon>
    </lineage>
</organism>
<protein>
    <submittedName>
        <fullName evidence="2">Uncharacterized protein</fullName>
    </submittedName>
</protein>
<feature type="compositionally biased region" description="Polar residues" evidence="1">
    <location>
        <begin position="29"/>
        <end position="38"/>
    </location>
</feature>
<gene>
    <name evidence="2" type="ORF">SAMD00023353_4600140</name>
</gene>
<sequence>MTAPTRNVSPEIKQPGSYSRGPPDALMANSVNGTPSWSGQDLIKDTTASRAWLLADDILEM</sequence>
<proteinExistence type="predicted"/>
<evidence type="ECO:0000313" key="2">
    <source>
        <dbReference type="EMBL" id="GAW26726.1"/>
    </source>
</evidence>
<reference evidence="2" key="1">
    <citation type="submission" date="2016-03" db="EMBL/GenBank/DDBJ databases">
        <title>Draft genome sequence of Rosellinia necatrix.</title>
        <authorList>
            <person name="Kanematsu S."/>
        </authorList>
    </citation>
    <scope>NUCLEOTIDE SEQUENCE [LARGE SCALE GENOMIC DNA]</scope>
    <source>
        <strain evidence="2">W97</strain>
    </source>
</reference>
<accession>A0A1S8A9C2</accession>
<dbReference type="AlphaFoldDB" id="A0A1S8A9C2"/>
<feature type="region of interest" description="Disordered" evidence="1">
    <location>
        <begin position="1"/>
        <end position="38"/>
    </location>
</feature>